<name>A0AAE1KZP2_PETCI</name>
<comment type="caution">
    <text evidence="2">The sequence shown here is derived from an EMBL/GenBank/DDBJ whole genome shotgun (WGS) entry which is preliminary data.</text>
</comment>
<dbReference type="EMBL" id="JAWQEG010000380">
    <property type="protein sequence ID" value="KAK3890979.1"/>
    <property type="molecule type" value="Genomic_DNA"/>
</dbReference>
<sequence length="135" mass="15988">MKVIGYWETAVQVVLYLVRNSDPNISHEVLFVTSLLKDWILSVFCDKEMCPNPYIRLDMLMMIQTLWQRDTLHNEVSERVIARLMELSVYMDGEDESIPGGTRLPQEVSWCREIYDFKTKGRLTEVYKSSLYQWN</sequence>
<accession>A0AAE1KZP2</accession>
<evidence type="ECO:0000313" key="2">
    <source>
        <dbReference type="EMBL" id="KAK3890979.1"/>
    </source>
</evidence>
<dbReference type="AlphaFoldDB" id="A0AAE1KZP2"/>
<proteinExistence type="predicted"/>
<gene>
    <name evidence="2" type="ORF">Pcinc_005146</name>
    <name evidence="1" type="ORF">Pcinc_017937</name>
</gene>
<reference evidence="2" key="1">
    <citation type="submission" date="2023-10" db="EMBL/GenBank/DDBJ databases">
        <title>Genome assemblies of two species of porcelain crab, Petrolisthes cinctipes and Petrolisthes manimaculis (Anomura: Porcellanidae).</title>
        <authorList>
            <person name="Angst P."/>
        </authorList>
    </citation>
    <scope>NUCLEOTIDE SEQUENCE</scope>
    <source>
        <strain evidence="2">PB745_01</strain>
        <tissue evidence="2">Gill</tissue>
    </source>
</reference>
<evidence type="ECO:0000313" key="3">
    <source>
        <dbReference type="Proteomes" id="UP001286313"/>
    </source>
</evidence>
<dbReference type="EMBL" id="JAWQEG010001690">
    <property type="protein sequence ID" value="KAK3877348.1"/>
    <property type="molecule type" value="Genomic_DNA"/>
</dbReference>
<protein>
    <submittedName>
        <fullName evidence="2">Uncharacterized protein</fullName>
    </submittedName>
</protein>
<organism evidence="2 3">
    <name type="scientific">Petrolisthes cinctipes</name>
    <name type="common">Flat porcelain crab</name>
    <dbReference type="NCBI Taxonomy" id="88211"/>
    <lineage>
        <taxon>Eukaryota</taxon>
        <taxon>Metazoa</taxon>
        <taxon>Ecdysozoa</taxon>
        <taxon>Arthropoda</taxon>
        <taxon>Crustacea</taxon>
        <taxon>Multicrustacea</taxon>
        <taxon>Malacostraca</taxon>
        <taxon>Eumalacostraca</taxon>
        <taxon>Eucarida</taxon>
        <taxon>Decapoda</taxon>
        <taxon>Pleocyemata</taxon>
        <taxon>Anomura</taxon>
        <taxon>Galatheoidea</taxon>
        <taxon>Porcellanidae</taxon>
        <taxon>Petrolisthes</taxon>
    </lineage>
</organism>
<dbReference type="Proteomes" id="UP001286313">
    <property type="component" value="Unassembled WGS sequence"/>
</dbReference>
<keyword evidence="3" id="KW-1185">Reference proteome</keyword>
<evidence type="ECO:0000313" key="1">
    <source>
        <dbReference type="EMBL" id="KAK3877348.1"/>
    </source>
</evidence>